<protein>
    <submittedName>
        <fullName evidence="2">Uncharacterized protein</fullName>
    </submittedName>
</protein>
<evidence type="ECO:0000313" key="2">
    <source>
        <dbReference type="EMBL" id="KAA5534317.1"/>
    </source>
</evidence>
<evidence type="ECO:0000256" key="1">
    <source>
        <dbReference type="SAM" id="MobiDB-lite"/>
    </source>
</evidence>
<keyword evidence="3" id="KW-1185">Reference proteome</keyword>
<name>A0A5M6CH14_9FLAO</name>
<feature type="region of interest" description="Disordered" evidence="1">
    <location>
        <begin position="1"/>
        <end position="34"/>
    </location>
</feature>
<evidence type="ECO:0000313" key="3">
    <source>
        <dbReference type="Proteomes" id="UP000325141"/>
    </source>
</evidence>
<feature type="compositionally biased region" description="Acidic residues" evidence="1">
    <location>
        <begin position="276"/>
        <end position="285"/>
    </location>
</feature>
<dbReference type="AlphaFoldDB" id="A0A5M6CH14"/>
<proteinExistence type="predicted"/>
<dbReference type="Proteomes" id="UP000325141">
    <property type="component" value="Unassembled WGS sequence"/>
</dbReference>
<dbReference type="EMBL" id="VWSG01000006">
    <property type="protein sequence ID" value="KAA5534317.1"/>
    <property type="molecule type" value="Genomic_DNA"/>
</dbReference>
<reference evidence="2 3" key="1">
    <citation type="submission" date="2019-09" db="EMBL/GenBank/DDBJ databases">
        <title>Genome sequence and assembly of Flavobacterium sp.</title>
        <authorList>
            <person name="Chhetri G."/>
        </authorList>
    </citation>
    <scope>NUCLEOTIDE SEQUENCE [LARGE SCALE GENOMIC DNA]</scope>
    <source>
        <strain evidence="2 3">SNL9</strain>
    </source>
</reference>
<comment type="caution">
    <text evidence="2">The sequence shown here is derived from an EMBL/GenBank/DDBJ whole genome shotgun (WGS) entry which is preliminary data.</text>
</comment>
<accession>A0A5M6CH14</accession>
<feature type="compositionally biased region" description="Basic and acidic residues" evidence="1">
    <location>
        <begin position="1"/>
        <end position="29"/>
    </location>
</feature>
<dbReference type="RefSeq" id="WP_150012562.1">
    <property type="nucleotide sequence ID" value="NZ_VWSG01000006.1"/>
</dbReference>
<feature type="region of interest" description="Disordered" evidence="1">
    <location>
        <begin position="266"/>
        <end position="285"/>
    </location>
</feature>
<sequence>MAQTPEERKQKQYEYNQSEKGKARNRKWESQNPNGIKYRQEYRDKNRDYFIEYNKKYRETEGYKNSIKKYQSSEKYQSRLTTAYKFYGEMVTEFLDDGNNNEIEPIEIEPIQENEDNTMKNIFTDEFINSLCDEWIEWLESATYLNSSSCVVFRKEIPRSNYFQFLIHYKQKNGVRVSLADLEKEFLKNELLRDRLYEIDLMYEQLLEMYMTSGKINAIASKFMFTNKYRDKWQDISHKNTTTTIEKIVWNENLYIDAQVVEDKQLPPSPPKLTESNEDFDFEDL</sequence>
<organism evidence="2 3">
    <name type="scientific">Paenimyroides baculatum</name>
    <dbReference type="NCBI Taxonomy" id="2608000"/>
    <lineage>
        <taxon>Bacteria</taxon>
        <taxon>Pseudomonadati</taxon>
        <taxon>Bacteroidota</taxon>
        <taxon>Flavobacteriia</taxon>
        <taxon>Flavobacteriales</taxon>
        <taxon>Flavobacteriaceae</taxon>
        <taxon>Paenimyroides</taxon>
    </lineage>
</organism>
<gene>
    <name evidence="2" type="ORF">F0460_09420</name>
</gene>